<dbReference type="PANTHER" id="PTHR30572:SF18">
    <property type="entry name" value="ABC-TYPE MACROLIDE FAMILY EXPORT SYSTEM PERMEASE COMPONENT 2"/>
    <property type="match status" value="1"/>
</dbReference>
<keyword evidence="3 6" id="KW-0812">Transmembrane</keyword>
<accession>A0ABS9KN16</accession>
<keyword evidence="4 6" id="KW-1133">Transmembrane helix</keyword>
<dbReference type="Pfam" id="PF02687">
    <property type="entry name" value="FtsX"/>
    <property type="match status" value="2"/>
</dbReference>
<feature type="domain" description="ABC3 transporter permease C-terminal" evidence="7">
    <location>
        <begin position="669"/>
        <end position="778"/>
    </location>
</feature>
<evidence type="ECO:0000256" key="5">
    <source>
        <dbReference type="ARBA" id="ARBA00023136"/>
    </source>
</evidence>
<feature type="transmembrane region" description="Helical" evidence="6">
    <location>
        <begin position="287"/>
        <end position="306"/>
    </location>
</feature>
<gene>
    <name evidence="9" type="ORF">LZZ85_05425</name>
</gene>
<evidence type="ECO:0000313" key="10">
    <source>
        <dbReference type="Proteomes" id="UP001165367"/>
    </source>
</evidence>
<feature type="transmembrane region" description="Helical" evidence="6">
    <location>
        <begin position="21"/>
        <end position="41"/>
    </location>
</feature>
<evidence type="ECO:0000256" key="4">
    <source>
        <dbReference type="ARBA" id="ARBA00022989"/>
    </source>
</evidence>
<feature type="transmembrane region" description="Helical" evidence="6">
    <location>
        <begin position="751"/>
        <end position="773"/>
    </location>
</feature>
<keyword evidence="5 6" id="KW-0472">Membrane</keyword>
<feature type="domain" description="ABC3 transporter permease C-terminal" evidence="7">
    <location>
        <begin position="290"/>
        <end position="405"/>
    </location>
</feature>
<evidence type="ECO:0000313" key="9">
    <source>
        <dbReference type="EMBL" id="MCG2613708.1"/>
    </source>
</evidence>
<dbReference type="Pfam" id="PF12704">
    <property type="entry name" value="MacB_PCD"/>
    <property type="match status" value="1"/>
</dbReference>
<evidence type="ECO:0000256" key="1">
    <source>
        <dbReference type="ARBA" id="ARBA00004651"/>
    </source>
</evidence>
<protein>
    <submittedName>
        <fullName evidence="9">ABC transporter permease</fullName>
    </submittedName>
</protein>
<comment type="caution">
    <text evidence="9">The sequence shown here is derived from an EMBL/GenBank/DDBJ whole genome shotgun (WGS) entry which is preliminary data.</text>
</comment>
<evidence type="ECO:0000256" key="6">
    <source>
        <dbReference type="SAM" id="Phobius"/>
    </source>
</evidence>
<comment type="subcellular location">
    <subcellularLocation>
        <location evidence="1">Cell membrane</location>
        <topology evidence="1">Multi-pass membrane protein</topology>
    </subcellularLocation>
</comment>
<dbReference type="Proteomes" id="UP001165367">
    <property type="component" value="Unassembled WGS sequence"/>
</dbReference>
<dbReference type="InterPro" id="IPR025857">
    <property type="entry name" value="MacB_PCD"/>
</dbReference>
<reference evidence="9" key="1">
    <citation type="submission" date="2022-01" db="EMBL/GenBank/DDBJ databases">
        <authorList>
            <person name="Jo J.-H."/>
            <person name="Im W.-T."/>
        </authorList>
    </citation>
    <scope>NUCLEOTIDE SEQUENCE</scope>
    <source>
        <strain evidence="9">NA20</strain>
    </source>
</reference>
<feature type="transmembrane region" description="Helical" evidence="6">
    <location>
        <begin position="722"/>
        <end position="739"/>
    </location>
</feature>
<feature type="transmembrane region" description="Helical" evidence="6">
    <location>
        <begin position="378"/>
        <end position="401"/>
    </location>
</feature>
<keyword evidence="2" id="KW-1003">Cell membrane</keyword>
<feature type="transmembrane region" description="Helical" evidence="6">
    <location>
        <begin position="422"/>
        <end position="445"/>
    </location>
</feature>
<keyword evidence="10" id="KW-1185">Reference proteome</keyword>
<name>A0ABS9KN16_9BACT</name>
<evidence type="ECO:0000259" key="7">
    <source>
        <dbReference type="Pfam" id="PF02687"/>
    </source>
</evidence>
<feature type="transmembrane region" description="Helical" evidence="6">
    <location>
        <begin position="667"/>
        <end position="686"/>
    </location>
</feature>
<dbReference type="EMBL" id="JAKLTR010000003">
    <property type="protein sequence ID" value="MCG2613708.1"/>
    <property type="molecule type" value="Genomic_DNA"/>
</dbReference>
<dbReference type="InterPro" id="IPR050250">
    <property type="entry name" value="Macrolide_Exporter_MacB"/>
</dbReference>
<sequence>MLKNYFKTAWRNLVKNKFYSVITIAGLTAGLCVGIMILLWVQDETGYDAFHSKAANLYKLENRVGTGSSIQIWQNTASPIGKLAAEELPEVKGFTRVCYNYFYDQFTTGDRTIYQKESYFVDPSFFSLFDFGLIKGNKENPFPDNQSVVLTASAAKKYFGDSDPIGKVITSEDTTRFTVTGVIADFPHNSAFNYEMMFPLSLYASKLYGPGKKNGMTLDTDFSDYNYNTFLLLSPTVSLTDLSTKLRNIHLRIRPEDTDVAYLTLPVAKMHLYKSDGTDAGMETVRMFTIIAVLILVIACINYVNLSTARAMLRSKEVSLRKIIGAGKMQLFLQFVLETVVLFFIASVAAIALIPLLLPVFNSIAGKQLQFDIGNMNMWIVIGGCVLATLLVSSIYPALLLSSFEPLKALKGKAALRINDVVFRKALVIVQFAFSVILIAGTFVIGRQLNFIRSKQLGYDKENVLSFSMRYMGKHYDAVKANLLKQPGVVDITRSNNEQIVSYNAQTGNNDFDGKQVGETLMIYPVPVDKDYIPFFKIDMAAGKNFSGLPADSMHFILNETAVRNARIKDPIGKRFKLWDVDGIITGVVKDFHFASMRKTIEPVIFYYRPSQFYRMHIKTTGKDAASVIAAAEVEWKKYNPQYPFEYTFLDDTFNQLYQTESRTGTLFNIFAGIAILISCLGLLGLTAYTAQLRTREIGVRKVLGASVSGMILLLAKDFLRLVLVGILVAIPVAWFVMNKWMQDFAYRTDLSWTVFLVSGLLAVLIALVTVSFQSVKAALVNPVKSLKQAD</sequence>
<proteinExistence type="predicted"/>
<feature type="transmembrane region" description="Helical" evidence="6">
    <location>
        <begin position="331"/>
        <end position="358"/>
    </location>
</feature>
<organism evidence="9 10">
    <name type="scientific">Terrimonas ginsenosidimutans</name>
    <dbReference type="NCBI Taxonomy" id="2908004"/>
    <lineage>
        <taxon>Bacteria</taxon>
        <taxon>Pseudomonadati</taxon>
        <taxon>Bacteroidota</taxon>
        <taxon>Chitinophagia</taxon>
        <taxon>Chitinophagales</taxon>
        <taxon>Chitinophagaceae</taxon>
        <taxon>Terrimonas</taxon>
    </lineage>
</organism>
<feature type="transmembrane region" description="Helical" evidence="6">
    <location>
        <begin position="698"/>
        <end position="716"/>
    </location>
</feature>
<dbReference type="PANTHER" id="PTHR30572">
    <property type="entry name" value="MEMBRANE COMPONENT OF TRANSPORTER-RELATED"/>
    <property type="match status" value="1"/>
</dbReference>
<dbReference type="InterPro" id="IPR003838">
    <property type="entry name" value="ABC3_permease_C"/>
</dbReference>
<feature type="domain" description="MacB-like periplasmic core" evidence="8">
    <location>
        <begin position="20"/>
        <end position="248"/>
    </location>
</feature>
<evidence type="ECO:0000256" key="3">
    <source>
        <dbReference type="ARBA" id="ARBA00022692"/>
    </source>
</evidence>
<evidence type="ECO:0000259" key="8">
    <source>
        <dbReference type="Pfam" id="PF12704"/>
    </source>
</evidence>
<dbReference type="RefSeq" id="WP_237869365.1">
    <property type="nucleotide sequence ID" value="NZ_JAKLTR010000003.1"/>
</dbReference>
<evidence type="ECO:0000256" key="2">
    <source>
        <dbReference type="ARBA" id="ARBA00022475"/>
    </source>
</evidence>